<feature type="transmembrane region" description="Helical" evidence="1">
    <location>
        <begin position="41"/>
        <end position="62"/>
    </location>
</feature>
<protein>
    <submittedName>
        <fullName evidence="2">Uncharacterized protein</fullName>
    </submittedName>
</protein>
<dbReference type="EMBL" id="RKHY01000001">
    <property type="protein sequence ID" value="ROS39227.1"/>
    <property type="molecule type" value="Genomic_DNA"/>
</dbReference>
<keyword evidence="1" id="KW-0472">Membrane</keyword>
<evidence type="ECO:0000313" key="2">
    <source>
        <dbReference type="EMBL" id="ROS39227.1"/>
    </source>
</evidence>
<dbReference type="AlphaFoldDB" id="A0A3N2GRI3"/>
<gene>
    <name evidence="2" type="ORF">EDD35_1527</name>
</gene>
<sequence>MSEMRNLREALKTREALAPDPDAVLAGAHGRIRRRRAQRRIAGAAAAVAVVIAGVAAGMTVLRPSDEPESIEAAAGAADLPLPAPALPFTVGDLPSGFELSTWTVSGSFASGRYNGSSGNYLEISVSDYPDREVGESGMVTDLAGGGTQAKVRIAPDRVVSVLTKTWQIPDISVLRIARSVRLVPTPVHSMLRSLRAPADLTVRQWSGGTEYEYLTLCPPEVQTQSPARPDGRCYSVSVAGPVPATTTRATTSTSVPAPLITVKTVRRILDGGTVLMVDTEDGEQAVVEAIAASAVAG</sequence>
<organism evidence="2 3">
    <name type="scientific">Amycolatopsis thermoflava</name>
    <dbReference type="NCBI Taxonomy" id="84480"/>
    <lineage>
        <taxon>Bacteria</taxon>
        <taxon>Bacillati</taxon>
        <taxon>Actinomycetota</taxon>
        <taxon>Actinomycetes</taxon>
        <taxon>Pseudonocardiales</taxon>
        <taxon>Pseudonocardiaceae</taxon>
        <taxon>Amycolatopsis</taxon>
        <taxon>Amycolatopsis methanolica group</taxon>
    </lineage>
</organism>
<keyword evidence="1" id="KW-1133">Transmembrane helix</keyword>
<name>A0A3N2GRI3_9PSEU</name>
<dbReference type="Proteomes" id="UP000274843">
    <property type="component" value="Unassembled WGS sequence"/>
</dbReference>
<keyword evidence="1" id="KW-0812">Transmembrane</keyword>
<evidence type="ECO:0000256" key="1">
    <source>
        <dbReference type="SAM" id="Phobius"/>
    </source>
</evidence>
<comment type="caution">
    <text evidence="2">The sequence shown here is derived from an EMBL/GenBank/DDBJ whole genome shotgun (WGS) entry which is preliminary data.</text>
</comment>
<keyword evidence="3" id="KW-1185">Reference proteome</keyword>
<evidence type="ECO:0000313" key="3">
    <source>
        <dbReference type="Proteomes" id="UP000274843"/>
    </source>
</evidence>
<accession>A0A3N2GRI3</accession>
<proteinExistence type="predicted"/>
<reference evidence="2 3" key="1">
    <citation type="submission" date="2018-11" db="EMBL/GenBank/DDBJ databases">
        <title>Sequencing the genomes of 1000 actinobacteria strains.</title>
        <authorList>
            <person name="Klenk H.-P."/>
        </authorList>
    </citation>
    <scope>NUCLEOTIDE SEQUENCE [LARGE SCALE GENOMIC DNA]</scope>
    <source>
        <strain evidence="2 3">DSM 44348</strain>
    </source>
</reference>